<keyword evidence="3" id="KW-1185">Reference proteome</keyword>
<sequence>MFSPPAASHLLLSQGASGSTSRAGGRLATGRRPHLLFRSAPLLRGGPVSRASAGRSAPPKPGAAAATRRRPTRAQARTRAHEPAGGRPRGRGRTQAAPVTPAPHPRRFNTGSPPAQRASALPAGRAAASPQPRAAPVTRGPAPGGGRDRTSAVPPSTAVVPLHSGHRTARISASRHRFKVGPSGADQLSVRHARLRGHAPRLLL</sequence>
<protein>
    <submittedName>
        <fullName evidence="2">Uncharacterized protein</fullName>
    </submittedName>
</protein>
<feature type="region of interest" description="Disordered" evidence="1">
    <location>
        <begin position="1"/>
        <end position="160"/>
    </location>
</feature>
<dbReference type="Proteomes" id="UP001066276">
    <property type="component" value="Chromosome 7"/>
</dbReference>
<feature type="compositionally biased region" description="Low complexity" evidence="1">
    <location>
        <begin position="115"/>
        <end position="136"/>
    </location>
</feature>
<evidence type="ECO:0000313" key="2">
    <source>
        <dbReference type="EMBL" id="KAJ1132333.1"/>
    </source>
</evidence>
<dbReference type="AlphaFoldDB" id="A0AAV7Q0S8"/>
<dbReference type="EMBL" id="JANPWB010000011">
    <property type="protein sequence ID" value="KAJ1132333.1"/>
    <property type="molecule type" value="Genomic_DNA"/>
</dbReference>
<accession>A0AAV7Q0S8</accession>
<organism evidence="2 3">
    <name type="scientific">Pleurodeles waltl</name>
    <name type="common">Iberian ribbed newt</name>
    <dbReference type="NCBI Taxonomy" id="8319"/>
    <lineage>
        <taxon>Eukaryota</taxon>
        <taxon>Metazoa</taxon>
        <taxon>Chordata</taxon>
        <taxon>Craniata</taxon>
        <taxon>Vertebrata</taxon>
        <taxon>Euteleostomi</taxon>
        <taxon>Amphibia</taxon>
        <taxon>Batrachia</taxon>
        <taxon>Caudata</taxon>
        <taxon>Salamandroidea</taxon>
        <taxon>Salamandridae</taxon>
        <taxon>Pleurodelinae</taxon>
        <taxon>Pleurodeles</taxon>
    </lineage>
</organism>
<feature type="compositionally biased region" description="Basic residues" evidence="1">
    <location>
        <begin position="67"/>
        <end position="78"/>
    </location>
</feature>
<proteinExistence type="predicted"/>
<gene>
    <name evidence="2" type="ORF">NDU88_010652</name>
</gene>
<reference evidence="2" key="1">
    <citation type="journal article" date="2022" name="bioRxiv">
        <title>Sequencing and chromosome-scale assembly of the giantPleurodeles waltlgenome.</title>
        <authorList>
            <person name="Brown T."/>
            <person name="Elewa A."/>
            <person name="Iarovenko S."/>
            <person name="Subramanian E."/>
            <person name="Araus A.J."/>
            <person name="Petzold A."/>
            <person name="Susuki M."/>
            <person name="Suzuki K.-i.T."/>
            <person name="Hayashi T."/>
            <person name="Toyoda A."/>
            <person name="Oliveira C."/>
            <person name="Osipova E."/>
            <person name="Leigh N.D."/>
            <person name="Simon A."/>
            <person name="Yun M.H."/>
        </authorList>
    </citation>
    <scope>NUCLEOTIDE SEQUENCE</scope>
    <source>
        <strain evidence="2">20211129_DDA</strain>
        <tissue evidence="2">Liver</tissue>
    </source>
</reference>
<evidence type="ECO:0000256" key="1">
    <source>
        <dbReference type="SAM" id="MobiDB-lite"/>
    </source>
</evidence>
<feature type="compositionally biased region" description="Low complexity" evidence="1">
    <location>
        <begin position="13"/>
        <end position="26"/>
    </location>
</feature>
<comment type="caution">
    <text evidence="2">The sequence shown here is derived from an EMBL/GenBank/DDBJ whole genome shotgun (WGS) entry which is preliminary data.</text>
</comment>
<name>A0AAV7Q0S8_PLEWA</name>
<evidence type="ECO:0000313" key="3">
    <source>
        <dbReference type="Proteomes" id="UP001066276"/>
    </source>
</evidence>
<feature type="compositionally biased region" description="Low complexity" evidence="1">
    <location>
        <begin position="44"/>
        <end position="66"/>
    </location>
</feature>